<keyword evidence="4" id="KW-1185">Reference proteome</keyword>
<comment type="caution">
    <text evidence="3">The sequence shown here is derived from an EMBL/GenBank/DDBJ whole genome shotgun (WGS) entry which is preliminary data.</text>
</comment>
<dbReference type="EMBL" id="JAVRRD010000007">
    <property type="protein sequence ID" value="KAK5056679.1"/>
    <property type="molecule type" value="Genomic_DNA"/>
</dbReference>
<proteinExistence type="inferred from homology"/>
<dbReference type="NCBIfam" id="NF009385">
    <property type="entry name" value="PRK12744.1"/>
    <property type="match status" value="1"/>
</dbReference>
<evidence type="ECO:0000256" key="2">
    <source>
        <dbReference type="ARBA" id="ARBA00023002"/>
    </source>
</evidence>
<dbReference type="SUPFAM" id="SSF51735">
    <property type="entry name" value="NAD(P)-binding Rossmann-fold domains"/>
    <property type="match status" value="1"/>
</dbReference>
<dbReference type="PANTHER" id="PTHR48107">
    <property type="entry name" value="NADPH-DEPENDENT ALDEHYDE REDUCTASE-LIKE PROTEIN, CHLOROPLASTIC-RELATED"/>
    <property type="match status" value="1"/>
</dbReference>
<dbReference type="InterPro" id="IPR002347">
    <property type="entry name" value="SDR_fam"/>
</dbReference>
<dbReference type="Gene3D" id="3.40.50.720">
    <property type="entry name" value="NAD(P)-binding Rossmann-like Domain"/>
    <property type="match status" value="1"/>
</dbReference>
<dbReference type="GO" id="GO:0016614">
    <property type="term" value="F:oxidoreductase activity, acting on CH-OH group of donors"/>
    <property type="evidence" value="ECO:0007669"/>
    <property type="project" value="UniProtKB-ARBA"/>
</dbReference>
<evidence type="ECO:0000256" key="1">
    <source>
        <dbReference type="ARBA" id="ARBA00006484"/>
    </source>
</evidence>
<gene>
    <name evidence="3" type="ORF">LTR84_012211</name>
</gene>
<sequence>MSLNGKVALITGGGKNLGANVATLFAAEGAHLALHYNSTSSRKPTEELAAQLSTKHPEVKIKIYQGDLTSFGNVNKLFKSVLSDFDSKLDIVINTVGMVLKKPLAEITEAEYDTMFAINSKSAFAITQEAAKHVADGGKIINTVTSLLAAYTPLYTSYQGSKAPVEFFTRGLSKELMGRRISVNAVAPGPMDTPFFYGQESPEAVEFHKSNAIGGRLTLVEDIAPIFKFLCTDGAWINGQTLFANGGYTSR</sequence>
<evidence type="ECO:0000313" key="4">
    <source>
        <dbReference type="Proteomes" id="UP001358417"/>
    </source>
</evidence>
<accession>A0AAV9NFJ0</accession>
<protein>
    <recommendedName>
        <fullName evidence="5">Short chain dehydrogenase</fullName>
    </recommendedName>
</protein>
<reference evidence="3 4" key="1">
    <citation type="submission" date="2023-08" db="EMBL/GenBank/DDBJ databases">
        <title>Black Yeasts Isolated from many extreme environments.</title>
        <authorList>
            <person name="Coleine C."/>
            <person name="Stajich J.E."/>
            <person name="Selbmann L."/>
        </authorList>
    </citation>
    <scope>NUCLEOTIDE SEQUENCE [LARGE SCALE GENOMIC DNA]</scope>
    <source>
        <strain evidence="3 4">CCFEE 5792</strain>
    </source>
</reference>
<keyword evidence="2" id="KW-0560">Oxidoreductase</keyword>
<dbReference type="PRINTS" id="PR00080">
    <property type="entry name" value="SDRFAMILY"/>
</dbReference>
<organism evidence="3 4">
    <name type="scientific">Exophiala bonariae</name>
    <dbReference type="NCBI Taxonomy" id="1690606"/>
    <lineage>
        <taxon>Eukaryota</taxon>
        <taxon>Fungi</taxon>
        <taxon>Dikarya</taxon>
        <taxon>Ascomycota</taxon>
        <taxon>Pezizomycotina</taxon>
        <taxon>Eurotiomycetes</taxon>
        <taxon>Chaetothyriomycetidae</taxon>
        <taxon>Chaetothyriales</taxon>
        <taxon>Herpotrichiellaceae</taxon>
        <taxon>Exophiala</taxon>
    </lineage>
</organism>
<comment type="similarity">
    <text evidence="1">Belongs to the short-chain dehydrogenases/reductases (SDR) family.</text>
</comment>
<dbReference type="RefSeq" id="XP_064708395.1">
    <property type="nucleotide sequence ID" value="XM_064855735.1"/>
</dbReference>
<dbReference type="Proteomes" id="UP001358417">
    <property type="component" value="Unassembled WGS sequence"/>
</dbReference>
<dbReference type="Pfam" id="PF13561">
    <property type="entry name" value="adh_short_C2"/>
    <property type="match status" value="1"/>
</dbReference>
<dbReference type="InterPro" id="IPR036291">
    <property type="entry name" value="NAD(P)-bd_dom_sf"/>
</dbReference>
<dbReference type="GeneID" id="89980358"/>
<dbReference type="PANTHER" id="PTHR48107:SF7">
    <property type="entry name" value="RE15974P"/>
    <property type="match status" value="1"/>
</dbReference>
<evidence type="ECO:0000313" key="3">
    <source>
        <dbReference type="EMBL" id="KAK5056679.1"/>
    </source>
</evidence>
<evidence type="ECO:0008006" key="5">
    <source>
        <dbReference type="Google" id="ProtNLM"/>
    </source>
</evidence>
<name>A0AAV9NFJ0_9EURO</name>
<dbReference type="AlphaFoldDB" id="A0AAV9NFJ0"/>
<dbReference type="PRINTS" id="PR00081">
    <property type="entry name" value="GDHRDH"/>
</dbReference>